<evidence type="ECO:0000313" key="2">
    <source>
        <dbReference type="Proteomes" id="UP001054945"/>
    </source>
</evidence>
<comment type="caution">
    <text evidence="1">The sequence shown here is derived from an EMBL/GenBank/DDBJ whole genome shotgun (WGS) entry which is preliminary data.</text>
</comment>
<reference evidence="1 2" key="1">
    <citation type="submission" date="2021-06" db="EMBL/GenBank/DDBJ databases">
        <title>Caerostris extrusa draft genome.</title>
        <authorList>
            <person name="Kono N."/>
            <person name="Arakawa K."/>
        </authorList>
    </citation>
    <scope>NUCLEOTIDE SEQUENCE [LARGE SCALE GENOMIC DNA]</scope>
</reference>
<accession>A0AAV4T695</accession>
<proteinExistence type="predicted"/>
<sequence>MPLDEIDITWRNSGQSGVSDIRSGEICKRGRPGGLAVVDGQRTETHCNFMHYIVIIVKPTVFKIIFNYNIVIRINMSMDTYVYWMCRSFKKQCSKDYTEESSKNPSVI</sequence>
<dbReference type="AlphaFoldDB" id="A0AAV4T695"/>
<dbReference type="Proteomes" id="UP001054945">
    <property type="component" value="Unassembled WGS sequence"/>
</dbReference>
<organism evidence="1 2">
    <name type="scientific">Caerostris extrusa</name>
    <name type="common">Bark spider</name>
    <name type="synonym">Caerostris bankana</name>
    <dbReference type="NCBI Taxonomy" id="172846"/>
    <lineage>
        <taxon>Eukaryota</taxon>
        <taxon>Metazoa</taxon>
        <taxon>Ecdysozoa</taxon>
        <taxon>Arthropoda</taxon>
        <taxon>Chelicerata</taxon>
        <taxon>Arachnida</taxon>
        <taxon>Araneae</taxon>
        <taxon>Araneomorphae</taxon>
        <taxon>Entelegynae</taxon>
        <taxon>Araneoidea</taxon>
        <taxon>Araneidae</taxon>
        <taxon>Caerostris</taxon>
    </lineage>
</organism>
<evidence type="ECO:0000313" key="1">
    <source>
        <dbReference type="EMBL" id="GIY41219.1"/>
    </source>
</evidence>
<protein>
    <submittedName>
        <fullName evidence="1">Uncharacterized protein</fullName>
    </submittedName>
</protein>
<keyword evidence="2" id="KW-1185">Reference proteome</keyword>
<name>A0AAV4T695_CAEEX</name>
<gene>
    <name evidence="1" type="ORF">CEXT_747861</name>
</gene>
<dbReference type="EMBL" id="BPLR01010699">
    <property type="protein sequence ID" value="GIY41219.1"/>
    <property type="molecule type" value="Genomic_DNA"/>
</dbReference>